<dbReference type="AlphaFoldDB" id="A0A930RB28"/>
<reference evidence="10" key="1">
    <citation type="submission" date="2020-04" db="EMBL/GenBank/DDBJ databases">
        <title>Deep metagenomics examines the oral microbiome during advanced dental caries in children, revealing novel taxa and co-occurrences with host molecules.</title>
        <authorList>
            <person name="Baker J.L."/>
            <person name="Morton J.T."/>
            <person name="Dinis M."/>
            <person name="Alvarez R."/>
            <person name="Tran N.C."/>
            <person name="Knight R."/>
            <person name="Edlund A."/>
        </authorList>
    </citation>
    <scope>NUCLEOTIDE SEQUENCE</scope>
    <source>
        <strain evidence="10">JCVI_23_bin.22</strain>
    </source>
</reference>
<keyword evidence="7" id="KW-0175">Coiled coil</keyword>
<evidence type="ECO:0000256" key="3">
    <source>
        <dbReference type="ARBA" id="ARBA00022475"/>
    </source>
</evidence>
<feature type="coiled-coil region" evidence="7">
    <location>
        <begin position="308"/>
        <end position="353"/>
    </location>
</feature>
<evidence type="ECO:0000256" key="9">
    <source>
        <dbReference type="SAM" id="Phobius"/>
    </source>
</evidence>
<evidence type="ECO:0000256" key="4">
    <source>
        <dbReference type="ARBA" id="ARBA00022692"/>
    </source>
</evidence>
<evidence type="ECO:0000256" key="1">
    <source>
        <dbReference type="ARBA" id="ARBA00004651"/>
    </source>
</evidence>
<sequence length="912" mass="101432">MKKIVIAISVFISLLVLFVTVFTYFKNQEISVTQKVNDRKLNIALVNEDTGGKLRDQSYNFGDDFTTLLSKDQTNKWSVMPRNVAENRFDHGSIDVIVYIEQQFSNKIVQLESFNPSKAKIAYKTKSNLNPEKATKVELRVGEYLNSLNQNVIKMYFSSVVNNLDDAKRNVENIVNEQAGTHTKISQYIYNPSREASQQLTGVNGFASTLQQNNSSFEDAQKSMTDSVNTLLEATGTSLVKQLTEVKSYFDLQKEISEKNLLAANKSLEQQFNDNNKIFEGLYESLNTSLQAFSTSREAGSAAPLTEKERLQALINKYNNDMLQYRKEIADKKKELEEIKNDLELQKQKVAHNFFGKTEVDLSENKSNIQKLTENARMALAGQIDNSLKQDNHLPNSFKEMVNLALAGSSTNVADYTVLFAKLKEMGALTSEQINDYSAKLNLLNNYSKFVGGVTTSSAPSFEFLNVQDDQLNPIEGVIPITVQLPQGKAATSSTATTEESTAATGNLPSSTTSSNAPSRTSTVNATISVEKNSNSTVDASVELTEGTKEIKDFLPHQLSIRYHFTPKVGENTISFVLHIGNTRIPMTKTIYISDKKDEYILVKKDLTKIFARLGSINQATGMVQALYASPGQTSVNFDSISPDSVYKMYGNISRKNIESQLSAEQVEKYRDKGKELLTDIDAISKKLQNKIRSLPELDDKQMPNSYFEEGVVRLTEWHNIAVNSLNSEYDKWKKTTVQKLGVISANASSDVVGFINNDGGASKQLYSSIEALVNTTLTGAKDTTRNQRAVGTMKTQFDQLLNQVSSVKNNVEKTASTTNELITTEANNIKENKTYSDSFKAMLKNARNGGTTNQKVIDFLSQPVEVKKEAKASQPISTKNNNLWIIAAVLVSCFTSIAATYWLTRAKFGNE</sequence>
<keyword evidence="5 9" id="KW-1133">Transmembrane helix</keyword>
<comment type="subcellular location">
    <subcellularLocation>
        <location evidence="1">Cell membrane</location>
        <topology evidence="1">Multi-pass membrane protein</topology>
    </subcellularLocation>
</comment>
<feature type="region of interest" description="Disordered" evidence="8">
    <location>
        <begin position="490"/>
        <end position="523"/>
    </location>
</feature>
<keyword evidence="4 9" id="KW-0812">Transmembrane</keyword>
<organism evidence="10 11">
    <name type="scientific">Streptococcus intermedius</name>
    <dbReference type="NCBI Taxonomy" id="1338"/>
    <lineage>
        <taxon>Bacteria</taxon>
        <taxon>Bacillati</taxon>
        <taxon>Bacillota</taxon>
        <taxon>Bacilli</taxon>
        <taxon>Lactobacillales</taxon>
        <taxon>Streptococcaceae</taxon>
        <taxon>Streptococcus</taxon>
        <taxon>Streptococcus anginosus group</taxon>
    </lineage>
</organism>
<dbReference type="GO" id="GO:0005886">
    <property type="term" value="C:plasma membrane"/>
    <property type="evidence" value="ECO:0007669"/>
    <property type="project" value="UniProtKB-SubCell"/>
</dbReference>
<dbReference type="NCBIfam" id="TIGR03929">
    <property type="entry name" value="T7_esaA_Nterm"/>
    <property type="match status" value="1"/>
</dbReference>
<gene>
    <name evidence="10" type="primary">esaA</name>
    <name evidence="10" type="ORF">HXO88_01180</name>
</gene>
<feature type="transmembrane region" description="Helical" evidence="9">
    <location>
        <begin position="884"/>
        <end position="904"/>
    </location>
</feature>
<dbReference type="Proteomes" id="UP000721045">
    <property type="component" value="Unassembled WGS sequence"/>
</dbReference>
<feature type="compositionally biased region" description="Low complexity" evidence="8">
    <location>
        <begin position="490"/>
        <end position="505"/>
    </location>
</feature>
<keyword evidence="3" id="KW-1003">Cell membrane</keyword>
<evidence type="ECO:0000256" key="5">
    <source>
        <dbReference type="ARBA" id="ARBA00022989"/>
    </source>
</evidence>
<feature type="transmembrane region" description="Helical" evidence="9">
    <location>
        <begin position="5"/>
        <end position="25"/>
    </location>
</feature>
<dbReference type="EMBL" id="JABZYP010000002">
    <property type="protein sequence ID" value="MBF1712343.1"/>
    <property type="molecule type" value="Genomic_DNA"/>
</dbReference>
<comment type="similarity">
    <text evidence="2">Belongs to the EsaA family.</text>
</comment>
<accession>A0A930RB28</accession>
<evidence type="ECO:0000313" key="11">
    <source>
        <dbReference type="Proteomes" id="UP000721045"/>
    </source>
</evidence>
<evidence type="ECO:0000256" key="7">
    <source>
        <dbReference type="SAM" id="Coils"/>
    </source>
</evidence>
<evidence type="ECO:0000256" key="8">
    <source>
        <dbReference type="SAM" id="MobiDB-lite"/>
    </source>
</evidence>
<dbReference type="InterPro" id="IPR023838">
    <property type="entry name" value="T7SS_EsaA"/>
</dbReference>
<proteinExistence type="inferred from homology"/>
<name>A0A930RB28_STRIT</name>
<protein>
    <submittedName>
        <fullName evidence="10">Type VII secretion protein EsaA</fullName>
    </submittedName>
</protein>
<feature type="compositionally biased region" description="Polar residues" evidence="8">
    <location>
        <begin position="507"/>
        <end position="523"/>
    </location>
</feature>
<keyword evidence="6 9" id="KW-0472">Membrane</keyword>
<evidence type="ECO:0000256" key="6">
    <source>
        <dbReference type="ARBA" id="ARBA00023136"/>
    </source>
</evidence>
<evidence type="ECO:0000313" key="10">
    <source>
        <dbReference type="EMBL" id="MBF1712343.1"/>
    </source>
</evidence>
<evidence type="ECO:0000256" key="2">
    <source>
        <dbReference type="ARBA" id="ARBA00008338"/>
    </source>
</evidence>
<comment type="caution">
    <text evidence="10">The sequence shown here is derived from an EMBL/GenBank/DDBJ whole genome shotgun (WGS) entry which is preliminary data.</text>
</comment>